<comment type="caution">
    <text evidence="2">The sequence shown here is derived from an EMBL/GenBank/DDBJ whole genome shotgun (WGS) entry which is preliminary data.</text>
</comment>
<keyword evidence="3" id="KW-1185">Reference proteome</keyword>
<protein>
    <submittedName>
        <fullName evidence="2">Uncharacterized protein</fullName>
    </submittedName>
</protein>
<sequence>MTSSAGCAASWGCADKAVPPESYGVMSAMGRPVSVRAAALLVREAGKSGDPRAGEGAEANGFPSGLLYP</sequence>
<name>A0A918Z6E2_9ACTN</name>
<evidence type="ECO:0000313" key="2">
    <source>
        <dbReference type="EMBL" id="GHE37909.1"/>
    </source>
</evidence>
<organism evidence="2 3">
    <name type="scientific">Streptomyces capitiformicae</name>
    <dbReference type="NCBI Taxonomy" id="2014920"/>
    <lineage>
        <taxon>Bacteria</taxon>
        <taxon>Bacillati</taxon>
        <taxon>Actinomycetota</taxon>
        <taxon>Actinomycetes</taxon>
        <taxon>Kitasatosporales</taxon>
        <taxon>Streptomycetaceae</taxon>
        <taxon>Streptomyces</taxon>
    </lineage>
</organism>
<gene>
    <name evidence="2" type="ORF">GCM10017771_56300</name>
</gene>
<proteinExistence type="predicted"/>
<evidence type="ECO:0000313" key="3">
    <source>
        <dbReference type="Proteomes" id="UP000603227"/>
    </source>
</evidence>
<dbReference type="AlphaFoldDB" id="A0A918Z6E2"/>
<feature type="region of interest" description="Disordered" evidence="1">
    <location>
        <begin position="46"/>
        <end position="69"/>
    </location>
</feature>
<reference evidence="2" key="2">
    <citation type="submission" date="2020-09" db="EMBL/GenBank/DDBJ databases">
        <authorList>
            <person name="Sun Q."/>
            <person name="Zhou Y."/>
        </authorList>
    </citation>
    <scope>NUCLEOTIDE SEQUENCE</scope>
    <source>
        <strain evidence="2">CGMCC 4.7403</strain>
    </source>
</reference>
<evidence type="ECO:0000256" key="1">
    <source>
        <dbReference type="SAM" id="MobiDB-lite"/>
    </source>
</evidence>
<feature type="compositionally biased region" description="Basic and acidic residues" evidence="1">
    <location>
        <begin position="46"/>
        <end position="55"/>
    </location>
</feature>
<dbReference type="EMBL" id="BNAT01000022">
    <property type="protein sequence ID" value="GHE37909.1"/>
    <property type="molecule type" value="Genomic_DNA"/>
</dbReference>
<dbReference type="Proteomes" id="UP000603227">
    <property type="component" value="Unassembled WGS sequence"/>
</dbReference>
<reference evidence="2" key="1">
    <citation type="journal article" date="2014" name="Int. J. Syst. Evol. Microbiol.">
        <title>Complete genome sequence of Corynebacterium casei LMG S-19264T (=DSM 44701T), isolated from a smear-ripened cheese.</title>
        <authorList>
            <consortium name="US DOE Joint Genome Institute (JGI-PGF)"/>
            <person name="Walter F."/>
            <person name="Albersmeier A."/>
            <person name="Kalinowski J."/>
            <person name="Ruckert C."/>
        </authorList>
    </citation>
    <scope>NUCLEOTIDE SEQUENCE</scope>
    <source>
        <strain evidence="2">CGMCC 4.7403</strain>
    </source>
</reference>
<accession>A0A918Z6E2</accession>